<accession>U2IXI2</accession>
<reference evidence="1 2" key="1">
    <citation type="journal article" date="2013" name="Genome Announc.">
        <title>The Draft Genome Sequence of Sphingomonas paucimobilis Strain HER1398 (Proteobacteria), Host to the Giant PAU Phage, Indicates That It Is a Member of the Genus Sphingobacterium (Bacteroidetes).</title>
        <authorList>
            <person name="White R.A.III."/>
            <person name="Suttle C.A."/>
        </authorList>
    </citation>
    <scope>NUCLEOTIDE SEQUENCE [LARGE SCALE GENOMIC DNA]</scope>
    <source>
        <strain evidence="1 2">HER1398</strain>
    </source>
</reference>
<comment type="caution">
    <text evidence="1">The sequence shown here is derived from an EMBL/GenBank/DDBJ whole genome shotgun (WGS) entry which is preliminary data.</text>
</comment>
<dbReference type="RefSeq" id="WP_021072147.1">
    <property type="nucleotide sequence ID" value="NZ_ATDL01000022.1"/>
</dbReference>
<protein>
    <submittedName>
        <fullName evidence="1">Uncharacterized protein</fullName>
    </submittedName>
</protein>
<proteinExistence type="predicted"/>
<dbReference type="STRING" id="1346330.M472_01410"/>
<organism evidence="1 2">
    <name type="scientific">Sphingobacterium paucimobilis HER1398</name>
    <dbReference type="NCBI Taxonomy" id="1346330"/>
    <lineage>
        <taxon>Bacteria</taxon>
        <taxon>Pseudomonadati</taxon>
        <taxon>Bacteroidota</taxon>
        <taxon>Sphingobacteriia</taxon>
        <taxon>Sphingobacteriales</taxon>
        <taxon>Sphingobacteriaceae</taxon>
        <taxon>Sphingobacterium</taxon>
    </lineage>
</organism>
<evidence type="ECO:0000313" key="2">
    <source>
        <dbReference type="Proteomes" id="UP000016584"/>
    </source>
</evidence>
<dbReference type="EMBL" id="ATDL01000022">
    <property type="protein sequence ID" value="ERJ57414.1"/>
    <property type="molecule type" value="Genomic_DNA"/>
</dbReference>
<evidence type="ECO:0000313" key="1">
    <source>
        <dbReference type="EMBL" id="ERJ57414.1"/>
    </source>
</evidence>
<keyword evidence="2" id="KW-1185">Reference proteome</keyword>
<dbReference type="AlphaFoldDB" id="U2IXI2"/>
<dbReference type="OrthoDB" id="710456at2"/>
<dbReference type="PATRIC" id="fig|1346330.5.peg.4148"/>
<name>U2IXI2_9SPHI</name>
<dbReference type="Proteomes" id="UP000016584">
    <property type="component" value="Unassembled WGS sequence"/>
</dbReference>
<sequence>MVKFEKVTRGVLMYLKKKGYNILTSNNEVIDSVIYWFPERIDSTRGYMRYLNNLGYEPPLSQPTLLRIEEALEKVKEEEEVEGYIFIAT</sequence>
<gene>
    <name evidence="1" type="ORF">M472_01410</name>
</gene>